<evidence type="ECO:0000256" key="1">
    <source>
        <dbReference type="SAM" id="Phobius"/>
    </source>
</evidence>
<dbReference type="AlphaFoldDB" id="A0A1F6DGL8"/>
<keyword evidence="1" id="KW-1133">Transmembrane helix</keyword>
<gene>
    <name evidence="2" type="ORF">A2765_06420</name>
</gene>
<comment type="caution">
    <text evidence="2">The sequence shown here is derived from an EMBL/GenBank/DDBJ whole genome shotgun (WGS) entry which is preliminary data.</text>
</comment>
<keyword evidence="1" id="KW-0472">Membrane</keyword>
<feature type="transmembrane region" description="Helical" evidence="1">
    <location>
        <begin position="142"/>
        <end position="162"/>
    </location>
</feature>
<feature type="transmembrane region" description="Helical" evidence="1">
    <location>
        <begin position="168"/>
        <end position="186"/>
    </location>
</feature>
<sequence length="195" mass="21568">MSDYHVVIAVLAAIVGVVAFVPYFLDVLRGTTKPHVFTWAIWSLLTGITFLIQLTEGGGPGAWVTGIESLSCIVILIFTFSRGEKNITRSDWICFIAALIAIALWLFAHQPLTAIALVIFADILGYVPTFRKSYAKPQEETAMLYSLSAAHWLLSIVGLESLTLVTALYPSIISVFDVILVAMLLIRRRQLNRKV</sequence>
<name>A0A1F6DGL8_9BACT</name>
<accession>A0A1F6DGL8</accession>
<proteinExistence type="predicted"/>
<dbReference type="Proteomes" id="UP000176377">
    <property type="component" value="Unassembled WGS sequence"/>
</dbReference>
<feature type="transmembrane region" description="Helical" evidence="1">
    <location>
        <begin position="61"/>
        <end position="80"/>
    </location>
</feature>
<organism evidence="2 3">
    <name type="scientific">Candidatus Kaiserbacteria bacterium RIFCSPHIGHO2_01_FULL_56_24</name>
    <dbReference type="NCBI Taxonomy" id="1798487"/>
    <lineage>
        <taxon>Bacteria</taxon>
        <taxon>Candidatus Kaiseribacteriota</taxon>
    </lineage>
</organism>
<evidence type="ECO:0000313" key="2">
    <source>
        <dbReference type="EMBL" id="OGG60516.1"/>
    </source>
</evidence>
<feature type="transmembrane region" description="Helical" evidence="1">
    <location>
        <begin position="114"/>
        <end position="130"/>
    </location>
</feature>
<feature type="transmembrane region" description="Helical" evidence="1">
    <location>
        <begin position="6"/>
        <end position="25"/>
    </location>
</feature>
<feature type="transmembrane region" description="Helical" evidence="1">
    <location>
        <begin position="92"/>
        <end position="108"/>
    </location>
</feature>
<reference evidence="2 3" key="1">
    <citation type="journal article" date="2016" name="Nat. Commun.">
        <title>Thousands of microbial genomes shed light on interconnected biogeochemical processes in an aquifer system.</title>
        <authorList>
            <person name="Anantharaman K."/>
            <person name="Brown C.T."/>
            <person name="Hug L.A."/>
            <person name="Sharon I."/>
            <person name="Castelle C.J."/>
            <person name="Probst A.J."/>
            <person name="Thomas B.C."/>
            <person name="Singh A."/>
            <person name="Wilkins M.J."/>
            <person name="Karaoz U."/>
            <person name="Brodie E.L."/>
            <person name="Williams K.H."/>
            <person name="Hubbard S.S."/>
            <person name="Banfield J.F."/>
        </authorList>
    </citation>
    <scope>NUCLEOTIDE SEQUENCE [LARGE SCALE GENOMIC DNA]</scope>
</reference>
<evidence type="ECO:0000313" key="3">
    <source>
        <dbReference type="Proteomes" id="UP000176377"/>
    </source>
</evidence>
<dbReference type="EMBL" id="MFLA01000007">
    <property type="protein sequence ID" value="OGG60516.1"/>
    <property type="molecule type" value="Genomic_DNA"/>
</dbReference>
<keyword evidence="1" id="KW-0812">Transmembrane</keyword>
<feature type="transmembrane region" description="Helical" evidence="1">
    <location>
        <begin position="37"/>
        <end position="55"/>
    </location>
</feature>
<protein>
    <submittedName>
        <fullName evidence="2">Uncharacterized protein</fullName>
    </submittedName>
</protein>